<organism evidence="1 2">
    <name type="scientific">Lacipirellula parvula</name>
    <dbReference type="NCBI Taxonomy" id="2650471"/>
    <lineage>
        <taxon>Bacteria</taxon>
        <taxon>Pseudomonadati</taxon>
        <taxon>Planctomycetota</taxon>
        <taxon>Planctomycetia</taxon>
        <taxon>Pirellulales</taxon>
        <taxon>Lacipirellulaceae</taxon>
        <taxon>Lacipirellula</taxon>
    </lineage>
</organism>
<evidence type="ECO:0008006" key="3">
    <source>
        <dbReference type="Google" id="ProtNLM"/>
    </source>
</evidence>
<dbReference type="AlphaFoldDB" id="A0A5K7XCZ4"/>
<dbReference type="SUPFAM" id="SSF50494">
    <property type="entry name" value="Trypsin-like serine proteases"/>
    <property type="match status" value="1"/>
</dbReference>
<proteinExistence type="predicted"/>
<accession>A0A5K7XCZ4</accession>
<reference evidence="2" key="1">
    <citation type="submission" date="2019-10" db="EMBL/GenBank/DDBJ databases">
        <title>Lacipirellula parvula gen. nov., sp. nov., representing a lineage of planctomycetes widespread in freshwater anoxic habitats, and description of the family Lacipirellulaceae.</title>
        <authorList>
            <person name="Dedysh S.N."/>
            <person name="Kulichevskaya I.S."/>
            <person name="Beletsky A.V."/>
            <person name="Rakitin A.L."/>
            <person name="Mardanov A.V."/>
            <person name="Ivanova A.A."/>
            <person name="Saltykova V.X."/>
            <person name="Rijpstra W.I.C."/>
            <person name="Sinninghe Damste J.S."/>
            <person name="Ravin N.V."/>
        </authorList>
    </citation>
    <scope>NUCLEOTIDE SEQUENCE [LARGE SCALE GENOMIC DNA]</scope>
    <source>
        <strain evidence="2">PX69</strain>
    </source>
</reference>
<keyword evidence="2" id="KW-1185">Reference proteome</keyword>
<gene>
    <name evidence="1" type="ORF">PLANPX_1868</name>
</gene>
<dbReference type="EMBL" id="AP021861">
    <property type="protein sequence ID" value="BBO32256.1"/>
    <property type="molecule type" value="Genomic_DNA"/>
</dbReference>
<dbReference type="Proteomes" id="UP000326837">
    <property type="component" value="Chromosome"/>
</dbReference>
<evidence type="ECO:0000313" key="2">
    <source>
        <dbReference type="Proteomes" id="UP000326837"/>
    </source>
</evidence>
<dbReference type="InterPro" id="IPR009003">
    <property type="entry name" value="Peptidase_S1_PA"/>
</dbReference>
<name>A0A5K7XCZ4_9BACT</name>
<protein>
    <recommendedName>
        <fullName evidence="3">Serine protease</fullName>
    </recommendedName>
</protein>
<dbReference type="KEGG" id="lpav:PLANPX_1868"/>
<sequence>MLEAVTCPWCKTEFEVDPRDGAFPIQCPGCPETPSFGALRHPDLDPKALDIGHNLSTAAAQNLANQSLAFVYNKGVKDHAGSGTLVKIGNRLLIATAEHTVPKSANRITLVTKIAPDRVERAPKILHVAKSEYHDVGLIEVETDTPRLIGMEPIGIDRIADLQSGRHYCKSWMIGYPGANQMRLASAPGVVGFRGNSLGCEPIDPIAWHRIQLGRDDEALDPEAHAMFYYNISEPLFIHSENPCRDEFAAKPHGMSGGGIWQCRQSAEGRNWYPHDLCLFAIISAWNVSQEHVKAIQVIHWLRLVADTYQDLREELIDAFPRLLELPTEDIK</sequence>
<evidence type="ECO:0000313" key="1">
    <source>
        <dbReference type="EMBL" id="BBO32256.1"/>
    </source>
</evidence>